<sequence length="179" mass="19943">MMQEKGAFQRGKASSSAKPRPWSATDLRRNLELYFQCCSIEMTCTQMAKVGGTLANGGMCPFTKDPIFNSDSVKNVLSLMHSCGMYDYSGEWSYLVGIPAKSGVSGVIYGVIPNVMSIAVYSPRLDKIGNSVRGVEFFKRFIKRFNFHVFDSLMVSNDKKTITKFAHQGDFNTFLLEVA</sequence>
<dbReference type="SUPFAM" id="SSF56601">
    <property type="entry name" value="beta-lactamase/transpeptidase-like"/>
    <property type="match status" value="1"/>
</dbReference>
<dbReference type="GO" id="GO:0006543">
    <property type="term" value="P:L-glutamine catabolic process"/>
    <property type="evidence" value="ECO:0007669"/>
    <property type="project" value="TreeGrafter"/>
</dbReference>
<feature type="region of interest" description="Disordered" evidence="6">
    <location>
        <begin position="1"/>
        <end position="22"/>
    </location>
</feature>
<comment type="catalytic activity">
    <reaction evidence="5">
        <text>L-glutamine + H2O = L-glutamate + NH4(+)</text>
        <dbReference type="Rhea" id="RHEA:15889"/>
        <dbReference type="ChEBI" id="CHEBI:15377"/>
        <dbReference type="ChEBI" id="CHEBI:28938"/>
        <dbReference type="ChEBI" id="CHEBI:29985"/>
        <dbReference type="ChEBI" id="CHEBI:58359"/>
        <dbReference type="EC" id="3.5.1.2"/>
    </reaction>
</comment>
<organism evidence="7">
    <name type="scientific">Arcella intermedia</name>
    <dbReference type="NCBI Taxonomy" id="1963864"/>
    <lineage>
        <taxon>Eukaryota</taxon>
        <taxon>Amoebozoa</taxon>
        <taxon>Tubulinea</taxon>
        <taxon>Elardia</taxon>
        <taxon>Arcellinida</taxon>
        <taxon>Sphaerothecina</taxon>
        <taxon>Arcellidae</taxon>
        <taxon>Arcella</taxon>
    </lineage>
</organism>
<protein>
    <recommendedName>
        <fullName evidence="3">glutaminase</fullName>
        <ecNumber evidence="3">3.5.1.2</ecNumber>
    </recommendedName>
</protein>
<dbReference type="GO" id="GO:0006537">
    <property type="term" value="P:glutamate biosynthetic process"/>
    <property type="evidence" value="ECO:0007669"/>
    <property type="project" value="TreeGrafter"/>
</dbReference>
<dbReference type="InterPro" id="IPR015868">
    <property type="entry name" value="Glutaminase"/>
</dbReference>
<dbReference type="PANTHER" id="PTHR12544:SF29">
    <property type="entry name" value="GLUTAMINASE"/>
    <property type="match status" value="1"/>
</dbReference>
<comment type="subunit">
    <text evidence="2">Homotetramer.</text>
</comment>
<keyword evidence="4" id="KW-0378">Hydrolase</keyword>
<dbReference type="Gene3D" id="3.40.710.10">
    <property type="entry name" value="DD-peptidase/beta-lactamase superfamily"/>
    <property type="match status" value="1"/>
</dbReference>
<evidence type="ECO:0000256" key="6">
    <source>
        <dbReference type="SAM" id="MobiDB-lite"/>
    </source>
</evidence>
<dbReference type="EC" id="3.5.1.2" evidence="3"/>
<evidence type="ECO:0000256" key="3">
    <source>
        <dbReference type="ARBA" id="ARBA00012918"/>
    </source>
</evidence>
<dbReference type="AlphaFoldDB" id="A0A6B2LIJ2"/>
<name>A0A6B2LIJ2_9EUKA</name>
<comment type="similarity">
    <text evidence="1">Belongs to the glutaminase family.</text>
</comment>
<dbReference type="PANTHER" id="PTHR12544">
    <property type="entry name" value="GLUTAMINASE"/>
    <property type="match status" value="1"/>
</dbReference>
<evidence type="ECO:0000256" key="4">
    <source>
        <dbReference type="ARBA" id="ARBA00022801"/>
    </source>
</evidence>
<evidence type="ECO:0000256" key="5">
    <source>
        <dbReference type="ARBA" id="ARBA00049534"/>
    </source>
</evidence>
<accession>A0A6B2LIJ2</accession>
<dbReference type="EMBL" id="GIBP01007933">
    <property type="protein sequence ID" value="NDV36902.1"/>
    <property type="molecule type" value="Transcribed_RNA"/>
</dbReference>
<dbReference type="Pfam" id="PF04960">
    <property type="entry name" value="Glutaminase"/>
    <property type="match status" value="1"/>
</dbReference>
<dbReference type="GO" id="GO:0004359">
    <property type="term" value="F:glutaminase activity"/>
    <property type="evidence" value="ECO:0007669"/>
    <property type="project" value="UniProtKB-EC"/>
</dbReference>
<evidence type="ECO:0000256" key="1">
    <source>
        <dbReference type="ARBA" id="ARBA00011076"/>
    </source>
</evidence>
<evidence type="ECO:0000256" key="2">
    <source>
        <dbReference type="ARBA" id="ARBA00011881"/>
    </source>
</evidence>
<reference evidence="7" key="1">
    <citation type="journal article" date="2020" name="J. Eukaryot. Microbiol.">
        <title>De novo Sequencing, Assembly and Annotation of the Transcriptome for the Free-Living Testate Amoeba Arcella intermedia.</title>
        <authorList>
            <person name="Ribeiro G.M."/>
            <person name="Porfirio-Sousa A.L."/>
            <person name="Maurer-Alcala X.X."/>
            <person name="Katz L.A."/>
            <person name="Lahr D.J.G."/>
        </authorList>
    </citation>
    <scope>NUCLEOTIDE SEQUENCE</scope>
</reference>
<dbReference type="InterPro" id="IPR012338">
    <property type="entry name" value="Beta-lactam/transpept-like"/>
</dbReference>
<proteinExistence type="inferred from homology"/>
<evidence type="ECO:0000313" key="7">
    <source>
        <dbReference type="EMBL" id="NDV36902.1"/>
    </source>
</evidence>